<dbReference type="EMBL" id="OX459937">
    <property type="protein sequence ID" value="CAI9152358.1"/>
    <property type="molecule type" value="Genomic_DNA"/>
</dbReference>
<keyword evidence="2" id="KW-1185">Reference proteome</keyword>
<dbReference type="Proteomes" id="UP001176941">
    <property type="component" value="Chromosome 1"/>
</dbReference>
<evidence type="ECO:0000313" key="1">
    <source>
        <dbReference type="EMBL" id="CAI9152358.1"/>
    </source>
</evidence>
<protein>
    <submittedName>
        <fullName evidence="1">Uncharacterized protein</fullName>
    </submittedName>
</protein>
<evidence type="ECO:0000313" key="2">
    <source>
        <dbReference type="Proteomes" id="UP001176941"/>
    </source>
</evidence>
<proteinExistence type="predicted"/>
<name>A0ABN8XVY6_RANTA</name>
<gene>
    <name evidence="1" type="ORF">MRATA1EN1_LOCUS1320</name>
</gene>
<sequence>MTPGTEQAPAARTLAAPNPHGAFQETIYGLVPEVPAAAPRKKAAILRSFSAFQAFPGRAPNDRRASPGLAFLAAGWRDSA</sequence>
<reference evidence="1" key="1">
    <citation type="submission" date="2023-04" db="EMBL/GenBank/DDBJ databases">
        <authorList>
            <consortium name="ELIXIR-Norway"/>
        </authorList>
    </citation>
    <scope>NUCLEOTIDE SEQUENCE [LARGE SCALE GENOMIC DNA]</scope>
</reference>
<organism evidence="1 2">
    <name type="scientific">Rangifer tarandus platyrhynchus</name>
    <name type="common">Svalbard reindeer</name>
    <dbReference type="NCBI Taxonomy" id="3082113"/>
    <lineage>
        <taxon>Eukaryota</taxon>
        <taxon>Metazoa</taxon>
        <taxon>Chordata</taxon>
        <taxon>Craniata</taxon>
        <taxon>Vertebrata</taxon>
        <taxon>Euteleostomi</taxon>
        <taxon>Mammalia</taxon>
        <taxon>Eutheria</taxon>
        <taxon>Laurasiatheria</taxon>
        <taxon>Artiodactyla</taxon>
        <taxon>Ruminantia</taxon>
        <taxon>Pecora</taxon>
        <taxon>Cervidae</taxon>
        <taxon>Odocoileinae</taxon>
        <taxon>Rangifer</taxon>
    </lineage>
</organism>
<accession>A0ABN8XVY6</accession>